<keyword evidence="2" id="KW-1185">Reference proteome</keyword>
<gene>
    <name evidence="1" type="ORF">WAK64_05495</name>
</gene>
<dbReference type="InterPro" id="IPR024217">
    <property type="entry name" value="DUF3813"/>
</dbReference>
<organism evidence="1 2">
    <name type="scientific">Bacillus spongiae</name>
    <dbReference type="NCBI Taxonomy" id="2683610"/>
    <lineage>
        <taxon>Bacteria</taxon>
        <taxon>Bacillati</taxon>
        <taxon>Bacillota</taxon>
        <taxon>Bacilli</taxon>
        <taxon>Bacillales</taxon>
        <taxon>Bacillaceae</taxon>
        <taxon>Bacillus</taxon>
    </lineage>
</organism>
<proteinExistence type="predicted"/>
<dbReference type="RefSeq" id="WP_336585938.1">
    <property type="nucleotide sequence ID" value="NZ_JBBAXC010000003.1"/>
</dbReference>
<evidence type="ECO:0000313" key="2">
    <source>
        <dbReference type="Proteomes" id="UP001312865"/>
    </source>
</evidence>
<protein>
    <submittedName>
        <fullName evidence="1">DUF3813 domain-containing protein</fullName>
    </submittedName>
</protein>
<comment type="caution">
    <text evidence="1">The sequence shown here is derived from an EMBL/GenBank/DDBJ whole genome shotgun (WGS) entry which is preliminary data.</text>
</comment>
<accession>A0ABU8HBG6</accession>
<dbReference type="Proteomes" id="UP001312865">
    <property type="component" value="Unassembled WGS sequence"/>
</dbReference>
<dbReference type="EMBL" id="JBBAXC010000003">
    <property type="protein sequence ID" value="MEI5906509.1"/>
    <property type="molecule type" value="Genomic_DNA"/>
</dbReference>
<reference evidence="1 2" key="1">
    <citation type="journal article" date="2018" name="J. Microbiol.">
        <title>Bacillus spongiae sp. nov., isolated from sponge of Jeju Island.</title>
        <authorList>
            <person name="Lee G.E."/>
            <person name="Im W.T."/>
            <person name="Park J.S."/>
        </authorList>
    </citation>
    <scope>NUCLEOTIDE SEQUENCE [LARGE SCALE GENOMIC DNA]</scope>
    <source>
        <strain evidence="1 2">135PIL107-10</strain>
    </source>
</reference>
<dbReference type="Pfam" id="PF12758">
    <property type="entry name" value="DUF3813"/>
    <property type="match status" value="1"/>
</dbReference>
<sequence length="65" mass="7253">MTNPLFVQARDFVQQAVQACESGNAEEKQAYIAKAKNALSSAFANSNVHEQAQLRQMQTELQQLQ</sequence>
<evidence type="ECO:0000313" key="1">
    <source>
        <dbReference type="EMBL" id="MEI5906509.1"/>
    </source>
</evidence>
<name>A0ABU8HBG6_9BACI</name>